<evidence type="ECO:0000313" key="13">
    <source>
        <dbReference type="EMBL" id="AJY46102.1"/>
    </source>
</evidence>
<evidence type="ECO:0000256" key="8">
    <source>
        <dbReference type="ARBA" id="ARBA00023196"/>
    </source>
</evidence>
<protein>
    <recommendedName>
        <fullName evidence="10">ATP synthase epsilon chain</fullName>
    </recommendedName>
    <alternativeName>
        <fullName evidence="10">ATP synthase F1 sector epsilon subunit</fullName>
    </alternativeName>
    <alternativeName>
        <fullName evidence="10">F-ATPase epsilon subunit</fullName>
    </alternativeName>
</protein>
<dbReference type="RefSeq" id="WP_045681295.1">
    <property type="nucleotide sequence ID" value="NZ_CP010803.1"/>
</dbReference>
<proteinExistence type="inferred from homology"/>
<dbReference type="GO" id="GO:0046933">
    <property type="term" value="F:proton-transporting ATP synthase activity, rotational mechanism"/>
    <property type="evidence" value="ECO:0007669"/>
    <property type="project" value="UniProtKB-UniRule"/>
</dbReference>
<dbReference type="EMBL" id="CP010803">
    <property type="protein sequence ID" value="AJY46102.1"/>
    <property type="molecule type" value="Genomic_DNA"/>
</dbReference>
<evidence type="ECO:0000256" key="5">
    <source>
        <dbReference type="ARBA" id="ARBA00022781"/>
    </source>
</evidence>
<keyword evidence="5 10" id="KW-0375">Hydrogen ion transport</keyword>
<dbReference type="AlphaFoldDB" id="A0A0D5LQR0"/>
<evidence type="ECO:0000256" key="3">
    <source>
        <dbReference type="ARBA" id="ARBA00005712"/>
    </source>
</evidence>
<dbReference type="OrthoDB" id="9799969at2"/>
<dbReference type="HAMAP" id="MF_00530">
    <property type="entry name" value="ATP_synth_epsil_bac"/>
    <property type="match status" value="1"/>
</dbReference>
<dbReference type="Proteomes" id="UP000032611">
    <property type="component" value="Chromosome"/>
</dbReference>
<dbReference type="InterPro" id="IPR001469">
    <property type="entry name" value="ATP_synth_F1_dsu/esu"/>
</dbReference>
<evidence type="ECO:0000256" key="10">
    <source>
        <dbReference type="HAMAP-Rule" id="MF_00530"/>
    </source>
</evidence>
<dbReference type="Pfam" id="PF02823">
    <property type="entry name" value="ATP-synt_DE_N"/>
    <property type="match status" value="1"/>
</dbReference>
<comment type="subcellular location">
    <subcellularLocation>
        <location evidence="10">Cell membrane</location>
        <topology evidence="10">Peripheral membrane protein</topology>
    </subcellularLocation>
    <subcellularLocation>
        <location evidence="2">Endomembrane system</location>
        <topology evidence="2">Peripheral membrane protein</topology>
    </subcellularLocation>
</comment>
<feature type="domain" description="ATP synthase F1 complex delta/epsilon subunit N-terminal" evidence="12">
    <location>
        <begin position="7"/>
        <end position="84"/>
    </location>
</feature>
<evidence type="ECO:0000256" key="2">
    <source>
        <dbReference type="ARBA" id="ARBA00004184"/>
    </source>
</evidence>
<keyword evidence="6 10" id="KW-0406">Ion transport</keyword>
<dbReference type="GO" id="GO:0045259">
    <property type="term" value="C:proton-transporting ATP synthase complex"/>
    <property type="evidence" value="ECO:0007669"/>
    <property type="project" value="UniProtKB-KW"/>
</dbReference>
<evidence type="ECO:0000256" key="6">
    <source>
        <dbReference type="ARBA" id="ARBA00023065"/>
    </source>
</evidence>
<dbReference type="PANTHER" id="PTHR13822">
    <property type="entry name" value="ATP SYNTHASE DELTA/EPSILON CHAIN"/>
    <property type="match status" value="1"/>
</dbReference>
<evidence type="ECO:0000256" key="9">
    <source>
        <dbReference type="ARBA" id="ARBA00023310"/>
    </source>
</evidence>
<sequence>MADTMIFELVTPEKLLASAETDAVVIPASEGEMTVMPNHAPTMTIVRPGMVKFKNHDGKEFQFLVFHGFADIQGTSCTLLAETAVPIGEASDAIEHRIKQLRKELNDASHHEHKSAIEQMLNELTHLNQTVLPA</sequence>
<dbReference type="GO" id="GO:0005886">
    <property type="term" value="C:plasma membrane"/>
    <property type="evidence" value="ECO:0007669"/>
    <property type="project" value="UniProtKB-SubCell"/>
</dbReference>
<keyword evidence="14" id="KW-1185">Reference proteome</keyword>
<dbReference type="KEGG" id="mey:TM49_11115"/>
<keyword evidence="8 10" id="KW-0139">CF(1)</keyword>
<dbReference type="CDD" id="cd12152">
    <property type="entry name" value="F1-ATPase_delta"/>
    <property type="match status" value="1"/>
</dbReference>
<dbReference type="PATRIC" id="fig|1486262.3.peg.2303"/>
<dbReference type="NCBIfam" id="NF001851">
    <property type="entry name" value="PRK00571.2-4"/>
    <property type="match status" value="1"/>
</dbReference>
<evidence type="ECO:0000259" key="12">
    <source>
        <dbReference type="Pfam" id="PF02823"/>
    </source>
</evidence>
<dbReference type="STRING" id="1486262.TM49_11115"/>
<gene>
    <name evidence="10" type="primary">atpC</name>
    <name evidence="13" type="ORF">TM49_11115</name>
</gene>
<dbReference type="GO" id="GO:0005524">
    <property type="term" value="F:ATP binding"/>
    <property type="evidence" value="ECO:0007669"/>
    <property type="project" value="UniProtKB-UniRule"/>
</dbReference>
<reference evidence="13 14" key="1">
    <citation type="journal article" date="2015" name="Genome Announc.">
        <title>Complete genome sequence of Martelella endophytica YC6887, which has antifungal activity associated with a halophyte.</title>
        <authorList>
            <person name="Khan A."/>
            <person name="Khan H."/>
            <person name="Chung E.J."/>
            <person name="Hossain M.T."/>
            <person name="Chung Y.R."/>
        </authorList>
    </citation>
    <scope>NUCLEOTIDE SEQUENCE [LARGE SCALE GENOMIC DNA]</scope>
    <source>
        <strain evidence="13">YC6887</strain>
    </source>
</reference>
<comment type="similarity">
    <text evidence="3 10 11">Belongs to the ATPase epsilon chain family.</text>
</comment>
<keyword evidence="9 10" id="KW-0066">ATP synthesis</keyword>
<dbReference type="HOGENOM" id="CLU_084338_2_1_5"/>
<evidence type="ECO:0000256" key="11">
    <source>
        <dbReference type="RuleBase" id="RU003656"/>
    </source>
</evidence>
<dbReference type="SUPFAM" id="SSF51344">
    <property type="entry name" value="Epsilon subunit of F1F0-ATP synthase N-terminal domain"/>
    <property type="match status" value="1"/>
</dbReference>
<dbReference type="PANTHER" id="PTHR13822:SF10">
    <property type="entry name" value="ATP SYNTHASE EPSILON CHAIN, CHLOROPLASTIC"/>
    <property type="match status" value="1"/>
</dbReference>
<comment type="subunit">
    <text evidence="10 11">F-type ATPases have 2 components, CF(1) - the catalytic core - and CF(0) - the membrane proton channel. CF(1) has five subunits: alpha(3), beta(3), gamma(1), delta(1), epsilon(1). CF(0) has three main subunits: a, b and c.</text>
</comment>
<dbReference type="NCBIfam" id="TIGR01216">
    <property type="entry name" value="ATP_synt_epsi"/>
    <property type="match status" value="1"/>
</dbReference>
<evidence type="ECO:0000256" key="1">
    <source>
        <dbReference type="ARBA" id="ARBA00003543"/>
    </source>
</evidence>
<evidence type="ECO:0000313" key="14">
    <source>
        <dbReference type="Proteomes" id="UP000032611"/>
    </source>
</evidence>
<accession>A0A0D5LQR0</accession>
<name>A0A0D5LQR0_MAREN</name>
<dbReference type="InterPro" id="IPR020546">
    <property type="entry name" value="ATP_synth_F1_dsu/esu_N"/>
</dbReference>
<dbReference type="Gene3D" id="2.60.15.10">
    <property type="entry name" value="F0F1 ATP synthase delta/epsilon subunit, N-terminal"/>
    <property type="match status" value="1"/>
</dbReference>
<keyword evidence="7 10" id="KW-0472">Membrane</keyword>
<comment type="function">
    <text evidence="1 10">Produces ATP from ADP in the presence of a proton gradient across the membrane.</text>
</comment>
<keyword evidence="4 10" id="KW-0813">Transport</keyword>
<keyword evidence="10" id="KW-1003">Cell membrane</keyword>
<dbReference type="InterPro" id="IPR036771">
    <property type="entry name" value="ATPsynth_dsu/esu_N"/>
</dbReference>
<organism evidence="13 14">
    <name type="scientific">Martelella endophytica</name>
    <dbReference type="NCBI Taxonomy" id="1486262"/>
    <lineage>
        <taxon>Bacteria</taxon>
        <taxon>Pseudomonadati</taxon>
        <taxon>Pseudomonadota</taxon>
        <taxon>Alphaproteobacteria</taxon>
        <taxon>Hyphomicrobiales</taxon>
        <taxon>Aurantimonadaceae</taxon>
        <taxon>Martelella</taxon>
    </lineage>
</organism>
<dbReference type="GO" id="GO:0012505">
    <property type="term" value="C:endomembrane system"/>
    <property type="evidence" value="ECO:0007669"/>
    <property type="project" value="UniProtKB-SubCell"/>
</dbReference>
<evidence type="ECO:0000256" key="7">
    <source>
        <dbReference type="ARBA" id="ARBA00023136"/>
    </source>
</evidence>
<evidence type="ECO:0000256" key="4">
    <source>
        <dbReference type="ARBA" id="ARBA00022448"/>
    </source>
</evidence>